<dbReference type="EMBL" id="CAADJA010000002">
    <property type="protein sequence ID" value="VFS52485.1"/>
    <property type="molecule type" value="Genomic_DNA"/>
</dbReference>
<dbReference type="PROSITE" id="PS51257">
    <property type="entry name" value="PROKAR_LIPOPROTEIN"/>
    <property type="match status" value="1"/>
</dbReference>
<proteinExistence type="predicted"/>
<dbReference type="EMBL" id="PDDX01000001">
    <property type="protein sequence ID" value="PHI31695.1"/>
    <property type="molecule type" value="Genomic_DNA"/>
</dbReference>
<dbReference type="RefSeq" id="WP_051323286.1">
    <property type="nucleotide sequence ID" value="NZ_CAADJA010000002.1"/>
</dbReference>
<dbReference type="Proteomes" id="UP000373449">
    <property type="component" value="Unassembled WGS sequence"/>
</dbReference>
<dbReference type="Proteomes" id="UP000224974">
    <property type="component" value="Unassembled WGS sequence"/>
</dbReference>
<reference evidence="2" key="1">
    <citation type="submission" date="2017-09" db="EMBL/GenBank/DDBJ databases">
        <title>FDA dAtabase for Regulatory Grade micrObial Sequences (FDA-ARGOS): Supporting development and validation of Infectious Disease Dx tests.</title>
        <authorList>
            <person name="Minogue T."/>
            <person name="Wolcott M."/>
            <person name="Wasieloski L."/>
            <person name="Aguilar W."/>
            <person name="Moore D."/>
            <person name="Tallon L.J."/>
            <person name="Sadzewicz L."/>
            <person name="Ott S."/>
            <person name="Zhao X."/>
            <person name="Nagaraj S."/>
            <person name="Vavikolanu K."/>
            <person name="Aluvathingal J."/>
            <person name="Nadendla S."/>
            <person name="Sichtig H."/>
        </authorList>
    </citation>
    <scope>NUCLEOTIDE SEQUENCE</scope>
    <source>
        <strain evidence="2">FDAARGOS_387</strain>
    </source>
</reference>
<dbReference type="OrthoDB" id="6637722at2"/>
<keyword evidence="1" id="KW-0732">Signal</keyword>
<dbReference type="Pfam" id="PF25851">
    <property type="entry name" value="YafT"/>
    <property type="match status" value="1"/>
</dbReference>
<sequence length="249" mass="27702">MFITRTRKAAFFIIAGALLLSGCSTPASKNPTYVSSRAMQAQLSDNDVFDSDLAHEITNEEIRITYDQPNVGVNLASHSPIILVQSGSLVPDASMQTEMAKYYRVSVYSGIPPTKPRVKKDSEPVIQNNYMKSLRLVAAKGKQPTVVVYWGSLETGIYDETSKSMIWSPYRGGKLPTNTKSLRYLVRFVAVDTRTGNWVTHSPLNTETDYTVVPFGSQTNELAQLDELKKNAYIAAANDFSTRYQRIAK</sequence>
<dbReference type="AlphaFoldDB" id="A0A2C6DT95"/>
<feature type="chain" id="PRO_5036315828" description="Aminopeptidase" evidence="1">
    <location>
        <begin position="30"/>
        <end position="249"/>
    </location>
</feature>
<evidence type="ECO:0000313" key="4">
    <source>
        <dbReference type="Proteomes" id="UP000224974"/>
    </source>
</evidence>
<dbReference type="InterPro" id="IPR058961">
    <property type="entry name" value="YafT"/>
</dbReference>
<evidence type="ECO:0000313" key="5">
    <source>
        <dbReference type="Proteomes" id="UP000373449"/>
    </source>
</evidence>
<feature type="signal peptide" evidence="1">
    <location>
        <begin position="1"/>
        <end position="29"/>
    </location>
</feature>
<dbReference type="STRING" id="1111728.GCA_000427805_01460"/>
<evidence type="ECO:0000313" key="3">
    <source>
        <dbReference type="EMBL" id="VFS52485.1"/>
    </source>
</evidence>
<evidence type="ECO:0000313" key="2">
    <source>
        <dbReference type="EMBL" id="PHI31695.1"/>
    </source>
</evidence>
<protein>
    <recommendedName>
        <fullName evidence="6">Aminopeptidase</fullName>
    </recommendedName>
</protein>
<organism evidence="2 4">
    <name type="scientific">Budvicia aquatica</name>
    <dbReference type="NCBI Taxonomy" id="82979"/>
    <lineage>
        <taxon>Bacteria</taxon>
        <taxon>Pseudomonadati</taxon>
        <taxon>Pseudomonadota</taxon>
        <taxon>Gammaproteobacteria</taxon>
        <taxon>Enterobacterales</taxon>
        <taxon>Budviciaceae</taxon>
        <taxon>Budvicia</taxon>
    </lineage>
</organism>
<accession>A0A2C6DT95</accession>
<evidence type="ECO:0008006" key="6">
    <source>
        <dbReference type="Google" id="ProtNLM"/>
    </source>
</evidence>
<name>A0A2C6DT95_9GAMM</name>
<keyword evidence="4" id="KW-1185">Reference proteome</keyword>
<reference evidence="3 5" key="3">
    <citation type="submission" date="2019-03" db="EMBL/GenBank/DDBJ databases">
        <authorList>
            <consortium name="Pathogen Informatics"/>
        </authorList>
    </citation>
    <scope>NUCLEOTIDE SEQUENCE [LARGE SCALE GENOMIC DNA]</scope>
    <source>
        <strain evidence="3 5">NCTC12282</strain>
    </source>
</reference>
<gene>
    <name evidence="2" type="ORF">CRN84_21360</name>
    <name evidence="3" type="ORF">NCTC12282_05843</name>
</gene>
<reference evidence="4" key="2">
    <citation type="submission" date="2017-09" db="EMBL/GenBank/DDBJ databases">
        <title>FDA dAtabase for Regulatory Grade micrObial Sequences (FDA-ARGOS): Supporting development and validation of Infectious Disease Dx tests.</title>
        <authorList>
            <person name="Minogue T."/>
            <person name="Wolcott M."/>
            <person name="Wasieloski L."/>
            <person name="Aguilar W."/>
            <person name="Moore D."/>
            <person name="Tallon L."/>
            <person name="Sadzewicz L."/>
            <person name="Ott S."/>
            <person name="Zhao X."/>
            <person name="Nagaraj S."/>
            <person name="Vavikolanu K."/>
            <person name="Aluvathingal J."/>
            <person name="Nadendla S."/>
            <person name="Sichtig H."/>
        </authorList>
    </citation>
    <scope>NUCLEOTIDE SEQUENCE [LARGE SCALE GENOMIC DNA]</scope>
    <source>
        <strain evidence="4">FDAARGOS_387</strain>
    </source>
</reference>
<evidence type="ECO:0000256" key="1">
    <source>
        <dbReference type="SAM" id="SignalP"/>
    </source>
</evidence>